<dbReference type="Proteomes" id="UP000001075">
    <property type="component" value="Unassembled WGS sequence"/>
</dbReference>
<evidence type="ECO:0000313" key="2">
    <source>
        <dbReference type="Proteomes" id="UP000001075"/>
    </source>
</evidence>
<sequence>MNSISTSTALDGTVNAPISATSNLDLIPPLCPHCLCQLPMSTTGFMAQVYSGLEEALYRKQFLDIEEVRMLQWHI</sequence>
<dbReference type="AlphaFoldDB" id="G3IKT7"/>
<protein>
    <submittedName>
        <fullName evidence="1">Uncharacterized protein</fullName>
    </submittedName>
</protein>
<dbReference type="InParanoid" id="G3IKT7"/>
<reference evidence="2" key="1">
    <citation type="journal article" date="2011" name="Nat. Biotechnol.">
        <title>The genomic sequence of the Chinese hamster ovary (CHO)-K1 cell line.</title>
        <authorList>
            <person name="Xu X."/>
            <person name="Nagarajan H."/>
            <person name="Lewis N.E."/>
            <person name="Pan S."/>
            <person name="Cai Z."/>
            <person name="Liu X."/>
            <person name="Chen W."/>
            <person name="Xie M."/>
            <person name="Wang W."/>
            <person name="Hammond S."/>
            <person name="Andersen M.R."/>
            <person name="Neff N."/>
            <person name="Passarelli B."/>
            <person name="Koh W."/>
            <person name="Fan H.C."/>
            <person name="Wang J."/>
            <person name="Gui Y."/>
            <person name="Lee K.H."/>
            <person name="Betenbaugh M.J."/>
            <person name="Quake S.R."/>
            <person name="Famili I."/>
            <person name="Palsson B.O."/>
            <person name="Wang J."/>
        </authorList>
    </citation>
    <scope>NUCLEOTIDE SEQUENCE [LARGE SCALE GENOMIC DNA]</scope>
    <source>
        <strain evidence="2">CHO K1 cell line</strain>
    </source>
</reference>
<organism evidence="1 2">
    <name type="scientific">Cricetulus griseus</name>
    <name type="common">Chinese hamster</name>
    <name type="synonym">Cricetulus barabensis griseus</name>
    <dbReference type="NCBI Taxonomy" id="10029"/>
    <lineage>
        <taxon>Eukaryota</taxon>
        <taxon>Metazoa</taxon>
        <taxon>Chordata</taxon>
        <taxon>Craniata</taxon>
        <taxon>Vertebrata</taxon>
        <taxon>Euteleostomi</taxon>
        <taxon>Mammalia</taxon>
        <taxon>Eutheria</taxon>
        <taxon>Euarchontoglires</taxon>
        <taxon>Glires</taxon>
        <taxon>Rodentia</taxon>
        <taxon>Myomorpha</taxon>
        <taxon>Muroidea</taxon>
        <taxon>Cricetidae</taxon>
        <taxon>Cricetinae</taxon>
        <taxon>Cricetulus</taxon>
    </lineage>
</organism>
<gene>
    <name evidence="1" type="ORF">I79_024490</name>
</gene>
<evidence type="ECO:0000313" key="1">
    <source>
        <dbReference type="EMBL" id="EGV95737.1"/>
    </source>
</evidence>
<accession>G3IKT7</accession>
<proteinExistence type="predicted"/>
<dbReference type="EMBL" id="JH003759">
    <property type="protein sequence ID" value="EGV95737.1"/>
    <property type="molecule type" value="Genomic_DNA"/>
</dbReference>
<name>G3IKT7_CRIGR</name>